<organism evidence="2">
    <name type="scientific">Tanacetum cinerariifolium</name>
    <name type="common">Dalmatian daisy</name>
    <name type="synonym">Chrysanthemum cinerariifolium</name>
    <dbReference type="NCBI Taxonomy" id="118510"/>
    <lineage>
        <taxon>Eukaryota</taxon>
        <taxon>Viridiplantae</taxon>
        <taxon>Streptophyta</taxon>
        <taxon>Embryophyta</taxon>
        <taxon>Tracheophyta</taxon>
        <taxon>Spermatophyta</taxon>
        <taxon>Magnoliopsida</taxon>
        <taxon>eudicotyledons</taxon>
        <taxon>Gunneridae</taxon>
        <taxon>Pentapetalae</taxon>
        <taxon>asterids</taxon>
        <taxon>campanulids</taxon>
        <taxon>Asterales</taxon>
        <taxon>Asteraceae</taxon>
        <taxon>Asteroideae</taxon>
        <taxon>Anthemideae</taxon>
        <taxon>Anthemidinae</taxon>
        <taxon>Tanacetum</taxon>
    </lineage>
</organism>
<evidence type="ECO:0000313" key="2">
    <source>
        <dbReference type="EMBL" id="GFC88133.1"/>
    </source>
</evidence>
<proteinExistence type="predicted"/>
<protein>
    <recommendedName>
        <fullName evidence="3">Nucleotide-binding alpha-beta plait domain-containing protein</fullName>
    </recommendedName>
</protein>
<evidence type="ECO:0008006" key="3">
    <source>
        <dbReference type="Google" id="ProtNLM"/>
    </source>
</evidence>
<comment type="caution">
    <text evidence="2">The sequence shown here is derived from an EMBL/GenBank/DDBJ whole genome shotgun (WGS) entry which is preliminary data.</text>
</comment>
<name>A0A699RQH8_TANCI</name>
<evidence type="ECO:0000256" key="1">
    <source>
        <dbReference type="SAM" id="MobiDB-lite"/>
    </source>
</evidence>
<feature type="non-terminal residue" evidence="2">
    <location>
        <position position="1"/>
    </location>
</feature>
<gene>
    <name evidence="2" type="ORF">Tci_860103</name>
</gene>
<accession>A0A699RQH8</accession>
<feature type="compositionally biased region" description="Basic and acidic residues" evidence="1">
    <location>
        <begin position="61"/>
        <end position="85"/>
    </location>
</feature>
<feature type="region of interest" description="Disordered" evidence="1">
    <location>
        <begin position="60"/>
        <end position="99"/>
    </location>
</feature>
<dbReference type="AlphaFoldDB" id="A0A699RQH8"/>
<dbReference type="EMBL" id="BKCJ011113941">
    <property type="protein sequence ID" value="GFC88133.1"/>
    <property type="molecule type" value="Genomic_DNA"/>
</dbReference>
<reference evidence="2" key="1">
    <citation type="journal article" date="2019" name="Sci. Rep.">
        <title>Draft genome of Tanacetum cinerariifolium, the natural source of mosquito coil.</title>
        <authorList>
            <person name="Yamashiro T."/>
            <person name="Shiraishi A."/>
            <person name="Satake H."/>
            <person name="Nakayama K."/>
        </authorList>
    </citation>
    <scope>NUCLEOTIDE SEQUENCE</scope>
</reference>
<sequence>KIYWVRANEIPGWVPDFQDEIEDEKQDDNYMKFEGVNEQNSNISDYDNDVERISETVFPVDDQKDINKEEGEIDQKQENINKEEGETGQDTNTSEDPFKIYPLLDKLHKKDKTEVVSDGSLQYPPES</sequence>